<dbReference type="OrthoDB" id="20566at10239"/>
<proteinExistence type="predicted"/>
<dbReference type="EMBL" id="KM458633">
    <property type="protein sequence ID" value="AIU38004.1"/>
    <property type="molecule type" value="Genomic_DNA"/>
</dbReference>
<protein>
    <submittedName>
        <fullName evidence="1">Uncharacterized protein</fullName>
    </submittedName>
</protein>
<name>A0A097P4D8_9CAUD</name>
<dbReference type="RefSeq" id="YP_009101170.1">
    <property type="nucleotide sequence ID" value="NC_025442.1"/>
</dbReference>
<keyword evidence="2" id="KW-1185">Reference proteome</keyword>
<dbReference type="Proteomes" id="UP000030047">
    <property type="component" value="Segment"/>
</dbReference>
<organism evidence="1 2">
    <name type="scientific">Chivirus chi</name>
    <dbReference type="NCBI Taxonomy" id="1541887"/>
    <lineage>
        <taxon>Viruses</taxon>
        <taxon>Duplodnaviria</taxon>
        <taxon>Heunggongvirae</taxon>
        <taxon>Uroviricota</taxon>
        <taxon>Caudoviricetes</taxon>
        <taxon>Casjensviridae</taxon>
        <taxon>Chivirus</taxon>
    </lineage>
</organism>
<dbReference type="GeneID" id="72301923"/>
<dbReference type="KEGG" id="vg:72301923"/>
<evidence type="ECO:0000313" key="1">
    <source>
        <dbReference type="EMBL" id="AIU38004.1"/>
    </source>
</evidence>
<gene>
    <name evidence="1" type="primary">75</name>
    <name evidence="1" type="ORF">CHI_75</name>
</gene>
<sequence length="83" mass="9272">MDKAKRLTVARMAADRYAGIARAKGFKRHVDGVTFIRADADLTWDDRARAFRVTLYKMDGAARLAVATVRANAMLNVLLKSFI</sequence>
<accession>A0A097P4D8</accession>
<evidence type="ECO:0000313" key="2">
    <source>
        <dbReference type="Proteomes" id="UP000030047"/>
    </source>
</evidence>
<reference evidence="1 2" key="1">
    <citation type="submission" date="2014-09" db="EMBL/GenBank/DDBJ databases">
        <authorList>
            <person name="Hendrix R.W."/>
            <person name="Ko C."/>
            <person name="Jacobs-Sera D."/>
            <person name="Hatfull G.F."/>
            <person name="Kropinski A.M."/>
            <person name="Denyes J.M."/>
            <person name="Erhardt M."/>
            <person name="Hughes K.T."/>
            <person name="Casjens S.R."/>
        </authorList>
    </citation>
    <scope>NUCLEOTIDE SEQUENCE [LARGE SCALE GENOMIC DNA]</scope>
</reference>